<dbReference type="PROSITE" id="PS50937">
    <property type="entry name" value="HTH_MERR_2"/>
    <property type="match status" value="1"/>
</dbReference>
<dbReference type="EMBL" id="ACZR01000011">
    <property type="protein sequence ID" value="EEX50410.1"/>
    <property type="molecule type" value="Genomic_DNA"/>
</dbReference>
<accession>C9PPV9</accession>
<dbReference type="PANTHER" id="PTHR30204:SF92">
    <property type="entry name" value="HTH-TYPE TRANSCRIPTIONAL REGULATOR ZNTR"/>
    <property type="match status" value="1"/>
</dbReference>
<dbReference type="RefSeq" id="WP_005764561.1">
    <property type="nucleotide sequence ID" value="NZ_GG704813.1"/>
</dbReference>
<gene>
    <name evidence="3" type="primary">cadR</name>
    <name evidence="3" type="ORF">HMPREF0621_1033</name>
</gene>
<dbReference type="SUPFAM" id="SSF46955">
    <property type="entry name" value="Putative DNA-binding domain"/>
    <property type="match status" value="1"/>
</dbReference>
<dbReference type="SMART" id="SM00422">
    <property type="entry name" value="HTH_MERR"/>
    <property type="match status" value="1"/>
</dbReference>
<evidence type="ECO:0000313" key="4">
    <source>
        <dbReference type="Proteomes" id="UP000005519"/>
    </source>
</evidence>
<dbReference type="PANTHER" id="PTHR30204">
    <property type="entry name" value="REDOX-CYCLING DRUG-SENSING TRANSCRIPTIONAL ACTIVATOR SOXR"/>
    <property type="match status" value="1"/>
</dbReference>
<dbReference type="InterPro" id="IPR009061">
    <property type="entry name" value="DNA-bd_dom_put_sf"/>
</dbReference>
<dbReference type="PRINTS" id="PR00040">
    <property type="entry name" value="HTHMERR"/>
</dbReference>
<evidence type="ECO:0000259" key="2">
    <source>
        <dbReference type="PROSITE" id="PS50937"/>
    </source>
</evidence>
<dbReference type="OrthoDB" id="9808480at2"/>
<dbReference type="Proteomes" id="UP000005519">
    <property type="component" value="Unassembled WGS sequence"/>
</dbReference>
<protein>
    <submittedName>
        <fullName evidence="3">Putative Cd(II)/Pb(II)-responsive transcriptional regulator</fullName>
    </submittedName>
</protein>
<feature type="domain" description="HTH merR-type" evidence="2">
    <location>
        <begin position="1"/>
        <end position="69"/>
    </location>
</feature>
<organism evidence="3 4">
    <name type="scientific">Pasteurella dagmatis ATCC 43325</name>
    <dbReference type="NCBI Taxonomy" id="667128"/>
    <lineage>
        <taxon>Bacteria</taxon>
        <taxon>Pseudomonadati</taxon>
        <taxon>Pseudomonadota</taxon>
        <taxon>Gammaproteobacteria</taxon>
        <taxon>Pasteurellales</taxon>
        <taxon>Pasteurellaceae</taxon>
        <taxon>Pasteurella</taxon>
    </lineage>
</organism>
<dbReference type="InterPro" id="IPR000551">
    <property type="entry name" value="MerR-type_HTH_dom"/>
</dbReference>
<reference evidence="3 4" key="1">
    <citation type="submission" date="2009-10" db="EMBL/GenBank/DDBJ databases">
        <authorList>
            <person name="Muzny D."/>
            <person name="Qin X."/>
            <person name="Deng J."/>
            <person name="Jiang H."/>
            <person name="Liu Y."/>
            <person name="Qu J."/>
            <person name="Song X.-Z."/>
            <person name="Zhang L."/>
            <person name="Thornton R."/>
            <person name="Coyle M."/>
            <person name="Francisco L."/>
            <person name="Jackson L."/>
            <person name="Javaid M."/>
            <person name="Korchina V."/>
            <person name="Kovar C."/>
            <person name="Mata R."/>
            <person name="Mathew T."/>
            <person name="Ngo R."/>
            <person name="Nguyen L."/>
            <person name="Nguyen N."/>
            <person name="Okwuonu G."/>
            <person name="Ongeri F."/>
            <person name="Pham C."/>
            <person name="Simmons D."/>
            <person name="Wilczek-Boney K."/>
            <person name="Hale W."/>
            <person name="Jakkamsetti A."/>
            <person name="Pham P."/>
            <person name="Ruth R."/>
            <person name="San Lucas F."/>
            <person name="Warren J."/>
            <person name="Zhang J."/>
            <person name="Zhao Z."/>
            <person name="Zhou C."/>
            <person name="Zhu D."/>
            <person name="Lee S."/>
            <person name="Bess C."/>
            <person name="Blankenburg K."/>
            <person name="Forbes L."/>
            <person name="Fu Q."/>
            <person name="Gubbala S."/>
            <person name="Hirani K."/>
            <person name="Jayaseelan J.C."/>
            <person name="Lara F."/>
            <person name="Munidasa M."/>
            <person name="Palculict T."/>
            <person name="Patil S."/>
            <person name="Pu L.-L."/>
            <person name="Saada N."/>
            <person name="Tang L."/>
            <person name="Weissenberger G."/>
            <person name="Zhu Y."/>
            <person name="Hemphill L."/>
            <person name="Shang Y."/>
            <person name="Youmans B."/>
            <person name="Ayvaz T."/>
            <person name="Ross M."/>
            <person name="Santibanez J."/>
            <person name="Aqrawi P."/>
            <person name="Gross S."/>
            <person name="Joshi V."/>
            <person name="Fowler G."/>
            <person name="Nazareth L."/>
            <person name="Reid J."/>
            <person name="Worley K."/>
            <person name="Petrosino J."/>
            <person name="Highlander S."/>
            <person name="Gibbs R."/>
        </authorList>
    </citation>
    <scope>NUCLEOTIDE SEQUENCE [LARGE SCALE GENOMIC DNA]</scope>
    <source>
        <strain evidence="3 4">ATCC 43325</strain>
    </source>
</reference>
<dbReference type="GO" id="GO:0003700">
    <property type="term" value="F:DNA-binding transcription factor activity"/>
    <property type="evidence" value="ECO:0007669"/>
    <property type="project" value="InterPro"/>
</dbReference>
<dbReference type="STRING" id="667128.HMPREF0621_1033"/>
<dbReference type="InterPro" id="IPR047057">
    <property type="entry name" value="MerR_fam"/>
</dbReference>
<dbReference type="GO" id="GO:0003677">
    <property type="term" value="F:DNA binding"/>
    <property type="evidence" value="ECO:0007669"/>
    <property type="project" value="UniProtKB-KW"/>
</dbReference>
<evidence type="ECO:0000256" key="1">
    <source>
        <dbReference type="ARBA" id="ARBA00023125"/>
    </source>
</evidence>
<dbReference type="PROSITE" id="PS00552">
    <property type="entry name" value="HTH_MERR_1"/>
    <property type="match status" value="1"/>
</dbReference>
<name>C9PPV9_9PAST</name>
<dbReference type="Gene3D" id="1.10.1660.10">
    <property type="match status" value="1"/>
</dbReference>
<dbReference type="AlphaFoldDB" id="C9PPV9"/>
<keyword evidence="4" id="KW-1185">Reference proteome</keyword>
<dbReference type="Pfam" id="PF13411">
    <property type="entry name" value="MerR_1"/>
    <property type="match status" value="1"/>
</dbReference>
<keyword evidence="1" id="KW-0238">DNA-binding</keyword>
<evidence type="ECO:0000313" key="3">
    <source>
        <dbReference type="EMBL" id="EEX50410.1"/>
    </source>
</evidence>
<sequence length="138" mass="16281">MKIGQLAKAVGCTVETVRFYEQQGLLPPVERTTNNFRCYGTEHLERLSFIRYCRSLDISLDEIKQLLNLDQNSPYQRQEVIKLLNHHIKDITKRIHELDHLRMRLIELRGECTQQLPDEENLLESLLKHQGMKITALR</sequence>
<dbReference type="HOGENOM" id="CLU_060077_2_0_6"/>
<comment type="caution">
    <text evidence="3">The sequence shown here is derived from an EMBL/GenBank/DDBJ whole genome shotgun (WGS) entry which is preliminary data.</text>
</comment>
<proteinExistence type="predicted"/>